<dbReference type="RefSeq" id="WP_260002641.1">
    <property type="nucleotide sequence ID" value="NZ_CP081078.1"/>
</dbReference>
<evidence type="ECO:0000256" key="1">
    <source>
        <dbReference type="SAM" id="Phobius"/>
    </source>
</evidence>
<keyword evidence="1" id="KW-1133">Transmembrane helix</keyword>
<name>A0ABY5WWE4_LEICA</name>
<proteinExistence type="predicted"/>
<reference evidence="2" key="1">
    <citation type="submission" date="2021-08" db="EMBL/GenBank/DDBJ databases">
        <authorList>
            <person name="Nwanade C."/>
            <person name="Wang M."/>
            <person name="Masoudi A."/>
            <person name="Yu Z."/>
            <person name="Liu J."/>
        </authorList>
    </citation>
    <scope>NUCLEOTIDE SEQUENCE</scope>
    <source>
        <strain evidence="2">S141</strain>
    </source>
</reference>
<evidence type="ECO:0000313" key="3">
    <source>
        <dbReference type="Proteomes" id="UP001058184"/>
    </source>
</evidence>
<keyword evidence="1" id="KW-0472">Membrane</keyword>
<keyword evidence="3" id="KW-1185">Reference proteome</keyword>
<gene>
    <name evidence="2" type="ORF">K3722_00470</name>
</gene>
<dbReference type="EMBL" id="CP081078">
    <property type="protein sequence ID" value="UWQ58642.1"/>
    <property type="molecule type" value="Genomic_DNA"/>
</dbReference>
<evidence type="ECO:0000313" key="2">
    <source>
        <dbReference type="EMBL" id="UWQ58642.1"/>
    </source>
</evidence>
<keyword evidence="1" id="KW-0812">Transmembrane</keyword>
<organism evidence="2 3">
    <name type="scientific">Leisingera caerulea</name>
    <name type="common">Phaeobacter caeruleus</name>
    <dbReference type="NCBI Taxonomy" id="506591"/>
    <lineage>
        <taxon>Bacteria</taxon>
        <taxon>Pseudomonadati</taxon>
        <taxon>Pseudomonadota</taxon>
        <taxon>Alphaproteobacteria</taxon>
        <taxon>Rhodobacterales</taxon>
        <taxon>Roseobacteraceae</taxon>
        <taxon>Leisingera</taxon>
    </lineage>
</organism>
<feature type="transmembrane region" description="Helical" evidence="1">
    <location>
        <begin position="53"/>
        <end position="74"/>
    </location>
</feature>
<accession>A0ABY5WWE4</accession>
<feature type="transmembrane region" description="Helical" evidence="1">
    <location>
        <begin position="164"/>
        <end position="186"/>
    </location>
</feature>
<protein>
    <submittedName>
        <fullName evidence="2">Uncharacterized protein</fullName>
    </submittedName>
</protein>
<dbReference type="Proteomes" id="UP001058184">
    <property type="component" value="Chromosome"/>
</dbReference>
<sequence length="209" mass="23428">MLIEGSEVVTRSTQLAARQLTVLGVSIFTIWYYDIPLRDLSILGVTDLPVKMFGVVGAGILIFTFVSLILNWNADRVSFQKWYKVGKPPLATWGGSIANKPNSETLRECCDRICEQIKELEVGVEGEETLVRRMKEIEGELVVVNRTLEQQGRDFASLTFHGKFLLFGWYFLVPIFSFILGAYAVIEPFGLQNLSVDLVNWCNGSAPSN</sequence>
<feature type="transmembrane region" description="Helical" evidence="1">
    <location>
        <begin position="15"/>
        <end position="33"/>
    </location>
</feature>